<reference evidence="1 2" key="1">
    <citation type="journal article" date="2023" name="Nat. Microbiol.">
        <title>A compendium of viruses from methanogenic archaea reveals their diversity and adaptations to the gut environment.</title>
        <authorList>
            <person name="Medvedeva S."/>
            <person name="Borrel G."/>
            <person name="Krupovic M."/>
            <person name="Gribaldo S."/>
        </authorList>
    </citation>
    <scope>NUCLEOTIDE SEQUENCE [LARGE SCALE GENOMIC DNA]</scope>
</reference>
<evidence type="ECO:0000313" key="1">
    <source>
        <dbReference type="EMBL" id="DBA35601.1"/>
    </source>
</evidence>
<proteinExistence type="predicted"/>
<dbReference type="RefSeq" id="YP_013605505.1">
    <property type="nucleotide sequence ID" value="NC_134205.1"/>
</dbReference>
<gene>
    <name evidence="1" type="ORF">vir335_00045</name>
</gene>
<sequence>MIDSSGTDVYCTPDDVAMAMDLPSPDDPFKTMAFDDMSHPSFEQVERMIRSNSEMIDRRLRRSWRENRVKDRVVSIDVYEHDENTWRTEYWLRGGNFVQLERDLRPLDPAKGDKVEVRSFSGQWRDVSAFEGSDADPSENQCRFWVDPERGRLFYRANIFQPRYNTLRLTYRWGSEEPAPEAIRRLCVLLTMIQILQTQPFFIKVGQGGDLGMVRQDMIKTWTEESNYIWGAYQRPSAVFSMYG</sequence>
<organism evidence="1 2">
    <name type="scientific">Caudoviricetes sp. vir335</name>
    <dbReference type="NCBI Taxonomy" id="3068357"/>
    <lineage>
        <taxon>Viruses</taxon>
        <taxon>Duplodnaviria</taxon>
        <taxon>Heunggongvirae</taxon>
        <taxon>Uroviricota</taxon>
        <taxon>Caudoviricetes</taxon>
    </lineage>
</organism>
<name>A0AA87CCP6_9CAUD</name>
<dbReference type="Proteomes" id="UP001302000">
    <property type="component" value="Segment"/>
</dbReference>
<keyword evidence="2" id="KW-1185">Reference proteome</keyword>
<protein>
    <submittedName>
        <fullName evidence="1">Uncharacterized protein</fullName>
    </submittedName>
</protein>
<dbReference type="GeneID" id="301841393"/>
<accession>A0AA87CCP6</accession>
<dbReference type="EMBL" id="BK063680">
    <property type="protein sequence ID" value="DBA35601.1"/>
    <property type="molecule type" value="Genomic_DNA"/>
</dbReference>
<evidence type="ECO:0000313" key="2">
    <source>
        <dbReference type="Proteomes" id="UP001302000"/>
    </source>
</evidence>